<keyword evidence="3" id="KW-1185">Reference proteome</keyword>
<evidence type="ECO:0000256" key="1">
    <source>
        <dbReference type="SAM" id="MobiDB-lite"/>
    </source>
</evidence>
<dbReference type="EMBL" id="JACAZI010000001">
    <property type="protein sequence ID" value="KAF7372135.1"/>
    <property type="molecule type" value="Genomic_DNA"/>
</dbReference>
<dbReference type="OrthoDB" id="10626956at2759"/>
<proteinExistence type="predicted"/>
<gene>
    <name evidence="2" type="ORF">MVEN_00072400</name>
</gene>
<evidence type="ECO:0000313" key="3">
    <source>
        <dbReference type="Proteomes" id="UP000620124"/>
    </source>
</evidence>
<protein>
    <submittedName>
        <fullName evidence="2">Uncharacterized protein</fullName>
    </submittedName>
</protein>
<organism evidence="2 3">
    <name type="scientific">Mycena venus</name>
    <dbReference type="NCBI Taxonomy" id="2733690"/>
    <lineage>
        <taxon>Eukaryota</taxon>
        <taxon>Fungi</taxon>
        <taxon>Dikarya</taxon>
        <taxon>Basidiomycota</taxon>
        <taxon>Agaricomycotina</taxon>
        <taxon>Agaricomycetes</taxon>
        <taxon>Agaricomycetidae</taxon>
        <taxon>Agaricales</taxon>
        <taxon>Marasmiineae</taxon>
        <taxon>Mycenaceae</taxon>
        <taxon>Mycena</taxon>
    </lineage>
</organism>
<evidence type="ECO:0000313" key="2">
    <source>
        <dbReference type="EMBL" id="KAF7372135.1"/>
    </source>
</evidence>
<accession>A0A8H6Z3X6</accession>
<comment type="caution">
    <text evidence="2">The sequence shown here is derived from an EMBL/GenBank/DDBJ whole genome shotgun (WGS) entry which is preliminary data.</text>
</comment>
<feature type="region of interest" description="Disordered" evidence="1">
    <location>
        <begin position="177"/>
        <end position="221"/>
    </location>
</feature>
<dbReference type="Proteomes" id="UP000620124">
    <property type="component" value="Unassembled WGS sequence"/>
</dbReference>
<feature type="compositionally biased region" description="Low complexity" evidence="1">
    <location>
        <begin position="194"/>
        <end position="209"/>
    </location>
</feature>
<name>A0A8H6Z3X6_9AGAR</name>
<dbReference type="AlphaFoldDB" id="A0A8H6Z3X6"/>
<feature type="compositionally biased region" description="Pro residues" evidence="1">
    <location>
        <begin position="210"/>
        <end position="221"/>
    </location>
</feature>
<reference evidence="2" key="1">
    <citation type="submission" date="2020-05" db="EMBL/GenBank/DDBJ databases">
        <title>Mycena genomes resolve the evolution of fungal bioluminescence.</title>
        <authorList>
            <person name="Tsai I.J."/>
        </authorList>
    </citation>
    <scope>NUCLEOTIDE SEQUENCE</scope>
    <source>
        <strain evidence="2">CCC161011</strain>
    </source>
</reference>
<sequence>MNVSAGFGRWCNYACLYTGKIPGTGVRYSDRPCNDTYLPTYLPTYFLAAIRVTTTARLSQGKPGKDDDFASTFPHADASGLHRACVDARLYPPFKLNADSNPLLSFPIESHLSLIVDSDSSLGSVLLPVLALVENASHPTRAPSFTNSSTLKVHIVRRPEGPITVYLWVPSIDPNPTHQPHPPCVAERSPLFKSTSTSIPVPIPSRTRPAPAPVPVPRRKT</sequence>